<keyword evidence="3" id="KW-1185">Reference proteome</keyword>
<evidence type="ECO:0000313" key="3">
    <source>
        <dbReference type="Proteomes" id="UP001276659"/>
    </source>
</evidence>
<dbReference type="Proteomes" id="UP001276659">
    <property type="component" value="Unassembled WGS sequence"/>
</dbReference>
<feature type="compositionally biased region" description="Low complexity" evidence="1">
    <location>
        <begin position="237"/>
        <end position="249"/>
    </location>
</feature>
<feature type="compositionally biased region" description="Basic and acidic residues" evidence="1">
    <location>
        <begin position="1"/>
        <end position="10"/>
    </location>
</feature>
<dbReference type="AlphaFoldDB" id="A0AAD9ZF56"/>
<evidence type="ECO:0000256" key="1">
    <source>
        <dbReference type="SAM" id="MobiDB-lite"/>
    </source>
</evidence>
<feature type="region of interest" description="Disordered" evidence="1">
    <location>
        <begin position="203"/>
        <end position="318"/>
    </location>
</feature>
<dbReference type="EMBL" id="JASNWA010000003">
    <property type="protein sequence ID" value="KAK3177916.1"/>
    <property type="molecule type" value="Genomic_DNA"/>
</dbReference>
<reference evidence="2" key="1">
    <citation type="submission" date="2022-11" db="EMBL/GenBank/DDBJ databases">
        <title>Chromosomal genome sequence assembly and mating type (MAT) locus characterization of the leprose asexual lichenized fungus Lepraria neglecta (Nyl.) Erichsen.</title>
        <authorList>
            <person name="Allen J.L."/>
            <person name="Pfeffer B."/>
        </authorList>
    </citation>
    <scope>NUCLEOTIDE SEQUENCE</scope>
    <source>
        <strain evidence="2">Allen 5258</strain>
    </source>
</reference>
<evidence type="ECO:0000313" key="2">
    <source>
        <dbReference type="EMBL" id="KAK3177916.1"/>
    </source>
</evidence>
<gene>
    <name evidence="2" type="ORF">OEA41_000048</name>
</gene>
<organism evidence="2 3">
    <name type="scientific">Lepraria neglecta</name>
    <dbReference type="NCBI Taxonomy" id="209136"/>
    <lineage>
        <taxon>Eukaryota</taxon>
        <taxon>Fungi</taxon>
        <taxon>Dikarya</taxon>
        <taxon>Ascomycota</taxon>
        <taxon>Pezizomycotina</taxon>
        <taxon>Lecanoromycetes</taxon>
        <taxon>OSLEUM clade</taxon>
        <taxon>Lecanoromycetidae</taxon>
        <taxon>Lecanorales</taxon>
        <taxon>Lecanorineae</taxon>
        <taxon>Stereocaulaceae</taxon>
        <taxon>Lepraria</taxon>
    </lineage>
</organism>
<comment type="caution">
    <text evidence="2">The sequence shown here is derived from an EMBL/GenBank/DDBJ whole genome shotgun (WGS) entry which is preliminary data.</text>
</comment>
<feature type="region of interest" description="Disordered" evidence="1">
    <location>
        <begin position="1"/>
        <end position="34"/>
    </location>
</feature>
<proteinExistence type="predicted"/>
<accession>A0AAD9ZF56</accession>
<sequence length="318" mass="36045">MESNARDRIIPDVQLDGIKGHSPTPDPETQPLDPQREIAKSFEAYKETYNEIEKLVRRMNSLKIYFCDEYEIYSGSNGFLFDWLEWDKLSLALHSAELEVKRMDILHWVAVRERNPLPAELIETIQRMVLDWKHTVHLTPFERVEDKHGLKTLIATSGLAKEVAEHDAMSEQFGPCLFFVPVMEVSESLPVDYSQAMHYVSAPNSEDERYQSKSLRQPSLEIEEERESSPDPLVDINVESSVSNKVESLNSDKEGPMHSFKGTLSERGPETPDSSTGEPNLDPVSEDGITSPISKSAFPQKPQRSDNGSDGSIRQVKR</sequence>
<name>A0AAD9ZF56_9LECA</name>
<protein>
    <submittedName>
        <fullName evidence="2">Uncharacterized protein</fullName>
    </submittedName>
</protein>